<evidence type="ECO:0000256" key="1">
    <source>
        <dbReference type="PIRNR" id="PIRNR028043"/>
    </source>
</evidence>
<reference evidence="3" key="1">
    <citation type="journal article" date="2022" name="Proc. Natl. Acad. Sci. U.S.A.">
        <title>Life cycle and functional genomics of the unicellular red alga Galdieria for elucidating algal and plant evolution and industrial use.</title>
        <authorList>
            <person name="Hirooka S."/>
            <person name="Itabashi T."/>
            <person name="Ichinose T.M."/>
            <person name="Onuma R."/>
            <person name="Fujiwara T."/>
            <person name="Yamashita S."/>
            <person name="Jong L.W."/>
            <person name="Tomita R."/>
            <person name="Iwane A.H."/>
            <person name="Miyagishima S.Y."/>
        </authorList>
    </citation>
    <scope>NUCLEOTIDE SEQUENCE</scope>
    <source>
        <strain evidence="3">NBRC 102759</strain>
    </source>
</reference>
<dbReference type="GO" id="GO:0019888">
    <property type="term" value="F:protein phosphatase regulator activity"/>
    <property type="evidence" value="ECO:0007669"/>
    <property type="project" value="UniProtKB-UniRule"/>
</dbReference>
<dbReference type="Gene3D" id="1.25.10.10">
    <property type="entry name" value="Leucine-rich Repeat Variant"/>
    <property type="match status" value="1"/>
</dbReference>
<feature type="compositionally biased region" description="Basic and acidic residues" evidence="2">
    <location>
        <begin position="100"/>
        <end position="111"/>
    </location>
</feature>
<dbReference type="AlphaFoldDB" id="A0A9C7PQG8"/>
<evidence type="ECO:0000256" key="2">
    <source>
        <dbReference type="SAM" id="MobiDB-lite"/>
    </source>
</evidence>
<dbReference type="EMBL" id="BQMJ01000003">
    <property type="protein sequence ID" value="GJQ08600.1"/>
    <property type="molecule type" value="Genomic_DNA"/>
</dbReference>
<organism evidence="3 4">
    <name type="scientific">Galdieria partita</name>
    <dbReference type="NCBI Taxonomy" id="83374"/>
    <lineage>
        <taxon>Eukaryota</taxon>
        <taxon>Rhodophyta</taxon>
        <taxon>Bangiophyceae</taxon>
        <taxon>Galdieriales</taxon>
        <taxon>Galdieriaceae</taxon>
        <taxon>Galdieria</taxon>
    </lineage>
</organism>
<dbReference type="InterPro" id="IPR002554">
    <property type="entry name" value="PP2A_B56"/>
</dbReference>
<feature type="region of interest" description="Disordered" evidence="2">
    <location>
        <begin position="1"/>
        <end position="111"/>
    </location>
</feature>
<dbReference type="Proteomes" id="UP001061958">
    <property type="component" value="Unassembled WGS sequence"/>
</dbReference>
<sequence>MPKPNSVSGTTAHETQQQKSAQLSTRATHSPTTTSLPSSAPPSSSSSSSSSSQPLAPVSKTASAQCDQSTKENLNGPLTSLRNSTSPTLQPSSPGHFKRASSDLKSPRPSEEELKLFSQPLPLLRDISNQNEQKALFLKKLELCSVQFDFTGPYANAFEKEKEIKRKTLLELVEFAETKSGVFSPETYGPVISMIASNIFRSLPPKVQPACQAEAPVEELEEEPRPDPAWPHLLPVYTLFLEFVVSRDTEPKIALEYIDKSLIIRLLQLFDSDDPREREYLRTILHRIYAKFMPLRQFIRIAIANVVFHPFVFETERQNGIAELLEILGSIINGFSLPLKLEHKEFFHRAILPLHKPRTLVTYHKQLLYCMVQFIQKDTSLAVPAITTLLKYWPVTSAKKETLFLHELEEILERVKSEVIEPILKPVFHRLAKCMSSKHCDVAELALVILGNNDTVLDALERHREELMPIIMGPLIENSFHWSTNVHELTQSLQKLLLDMDPVLYEERMRRHCVESDSEKISRQVMNRRWSVLEDRAGDTDERPFSSSKDTKGA</sequence>
<dbReference type="Pfam" id="PF01603">
    <property type="entry name" value="B56"/>
    <property type="match status" value="1"/>
</dbReference>
<gene>
    <name evidence="3" type="ORF">GpartN1_g391.t1</name>
</gene>
<dbReference type="InterPro" id="IPR011989">
    <property type="entry name" value="ARM-like"/>
</dbReference>
<dbReference type="GO" id="GO:0007165">
    <property type="term" value="P:signal transduction"/>
    <property type="evidence" value="ECO:0007669"/>
    <property type="project" value="InterPro"/>
</dbReference>
<feature type="compositionally biased region" description="Polar residues" evidence="2">
    <location>
        <begin position="60"/>
        <end position="93"/>
    </location>
</feature>
<dbReference type="OrthoDB" id="10264446at2759"/>
<reference evidence="3" key="2">
    <citation type="submission" date="2022-01" db="EMBL/GenBank/DDBJ databases">
        <authorList>
            <person name="Hirooka S."/>
            <person name="Miyagishima S.Y."/>
        </authorList>
    </citation>
    <scope>NUCLEOTIDE SEQUENCE</scope>
    <source>
        <strain evidence="3">NBRC 102759</strain>
    </source>
</reference>
<feature type="compositionally biased region" description="Low complexity" evidence="2">
    <location>
        <begin position="30"/>
        <end position="57"/>
    </location>
</feature>
<proteinExistence type="inferred from homology"/>
<evidence type="ECO:0000313" key="4">
    <source>
        <dbReference type="Proteomes" id="UP001061958"/>
    </source>
</evidence>
<accession>A0A9C7PQG8</accession>
<dbReference type="SUPFAM" id="SSF48371">
    <property type="entry name" value="ARM repeat"/>
    <property type="match status" value="1"/>
</dbReference>
<evidence type="ECO:0000313" key="3">
    <source>
        <dbReference type="EMBL" id="GJQ08600.1"/>
    </source>
</evidence>
<dbReference type="PANTHER" id="PTHR10257">
    <property type="entry name" value="SERINE/THREONINE PROTEIN PHOSPHATASE 2A PP2A REGULATORY SUBUNIT B"/>
    <property type="match status" value="1"/>
</dbReference>
<dbReference type="FunFam" id="1.25.10.10:FF:000331">
    <property type="entry name" value="Phosphoprotein phosphatase, putative"/>
    <property type="match status" value="1"/>
</dbReference>
<dbReference type="PIRSF" id="PIRSF028043">
    <property type="entry name" value="PP2A_B56"/>
    <property type="match status" value="1"/>
</dbReference>
<keyword evidence="4" id="KW-1185">Reference proteome</keyword>
<protein>
    <recommendedName>
        <fullName evidence="1">Serine/threonine protein phosphatase 2A regulatory subunit</fullName>
    </recommendedName>
</protein>
<dbReference type="InterPro" id="IPR016024">
    <property type="entry name" value="ARM-type_fold"/>
</dbReference>
<name>A0A9C7PQG8_9RHOD</name>
<dbReference type="PANTHER" id="PTHR10257:SF3">
    <property type="entry name" value="SERINE_THREONINE-PROTEIN PHOSPHATASE 2A 56 KDA REGULATORY SUBUNIT GAMMA ISOFORM"/>
    <property type="match status" value="1"/>
</dbReference>
<dbReference type="GO" id="GO:0000159">
    <property type="term" value="C:protein phosphatase type 2A complex"/>
    <property type="evidence" value="ECO:0007669"/>
    <property type="project" value="UniProtKB-UniRule"/>
</dbReference>
<comment type="caution">
    <text evidence="3">The sequence shown here is derived from an EMBL/GenBank/DDBJ whole genome shotgun (WGS) entry which is preliminary data.</text>
</comment>
<feature type="compositionally biased region" description="Polar residues" evidence="2">
    <location>
        <begin position="1"/>
        <end position="29"/>
    </location>
</feature>
<comment type="similarity">
    <text evidence="1">Belongs to the phosphatase 2A regulatory subunit.</text>
</comment>